<feature type="binding site" evidence="3 4">
    <location>
        <position position="131"/>
    </location>
    <ligand>
        <name>Zn(2+)</name>
        <dbReference type="ChEBI" id="CHEBI:29105"/>
    </ligand>
</feature>
<comment type="similarity">
    <text evidence="3">Belongs to the sirtuin family. Class III subfamily.</text>
</comment>
<dbReference type="GO" id="GO:0008270">
    <property type="term" value="F:zinc ion binding"/>
    <property type="evidence" value="ECO:0007669"/>
    <property type="project" value="UniProtKB-UniRule"/>
</dbReference>
<evidence type="ECO:0000256" key="4">
    <source>
        <dbReference type="PROSITE-ProRule" id="PRU00236"/>
    </source>
</evidence>
<evidence type="ECO:0000256" key="3">
    <source>
        <dbReference type="HAMAP-Rule" id="MF_01121"/>
    </source>
</evidence>
<evidence type="ECO:0000313" key="6">
    <source>
        <dbReference type="EMBL" id="OGF97542.1"/>
    </source>
</evidence>
<feature type="binding site" evidence="3">
    <location>
        <position position="70"/>
    </location>
    <ligand>
        <name>substrate</name>
    </ligand>
</feature>
<feature type="active site" description="Proton acceptor" evidence="3 4">
    <location>
        <position position="120"/>
    </location>
</feature>
<evidence type="ECO:0000256" key="1">
    <source>
        <dbReference type="ARBA" id="ARBA00022679"/>
    </source>
</evidence>
<comment type="caution">
    <text evidence="6">The sequence shown here is derived from an EMBL/GenBank/DDBJ whole genome shotgun (WGS) entry which is preliminary data.</text>
</comment>
<evidence type="ECO:0000313" key="7">
    <source>
        <dbReference type="Proteomes" id="UP000179034"/>
    </source>
</evidence>
<comment type="domain">
    <text evidence="3">2 residues (Tyr-67 and Arg-70) present in a large hydrophobic pocket are probably involved in substrate specificity. They are important for desuccinylation activity, but dispensable for deacetylation activity.</text>
</comment>
<dbReference type="Gene3D" id="3.40.50.1220">
    <property type="entry name" value="TPP-binding domain"/>
    <property type="match status" value="1"/>
</dbReference>
<dbReference type="GO" id="GO:0017136">
    <property type="term" value="F:histone deacetylase activity, NAD-dependent"/>
    <property type="evidence" value="ECO:0007669"/>
    <property type="project" value="TreeGrafter"/>
</dbReference>
<dbReference type="Proteomes" id="UP000179034">
    <property type="component" value="Unassembled WGS sequence"/>
</dbReference>
<dbReference type="PANTHER" id="PTHR11085">
    <property type="entry name" value="NAD-DEPENDENT PROTEIN DEACYLASE SIRTUIN-5, MITOCHONDRIAL-RELATED"/>
    <property type="match status" value="1"/>
</dbReference>
<feature type="binding site" evidence="3">
    <location>
        <position position="67"/>
    </location>
    <ligand>
        <name>substrate</name>
    </ligand>
</feature>
<accession>A0A1F5YBX6</accession>
<dbReference type="AlphaFoldDB" id="A0A1F5YBX6"/>
<feature type="binding site" evidence="3 4">
    <location>
        <position position="128"/>
    </location>
    <ligand>
        <name>Zn(2+)</name>
        <dbReference type="ChEBI" id="CHEBI:29105"/>
    </ligand>
</feature>
<evidence type="ECO:0000256" key="2">
    <source>
        <dbReference type="ARBA" id="ARBA00023027"/>
    </source>
</evidence>
<dbReference type="InterPro" id="IPR029035">
    <property type="entry name" value="DHS-like_NAD/FAD-binding_dom"/>
</dbReference>
<keyword evidence="1" id="KW-0808">Transferase</keyword>
<proteinExistence type="inferred from homology"/>
<reference evidence="6 7" key="1">
    <citation type="journal article" date="2016" name="Nat. Commun.">
        <title>Thousands of microbial genomes shed light on interconnected biogeochemical processes in an aquifer system.</title>
        <authorList>
            <person name="Anantharaman K."/>
            <person name="Brown C.T."/>
            <person name="Hug L.A."/>
            <person name="Sharon I."/>
            <person name="Castelle C.J."/>
            <person name="Probst A.J."/>
            <person name="Thomas B.C."/>
            <person name="Singh A."/>
            <person name="Wilkins M.J."/>
            <person name="Karaoz U."/>
            <person name="Brodie E.L."/>
            <person name="Williams K.H."/>
            <person name="Hubbard S.S."/>
            <person name="Banfield J.F."/>
        </authorList>
    </citation>
    <scope>NUCLEOTIDE SEQUENCE [LARGE SCALE GENOMIC DNA]</scope>
</reference>
<dbReference type="InterPro" id="IPR050134">
    <property type="entry name" value="NAD-dep_sirtuin_deacylases"/>
</dbReference>
<name>A0A1F5YBX6_9BACT</name>
<feature type="binding site" evidence="3">
    <location>
        <begin position="190"/>
        <end position="192"/>
    </location>
    <ligand>
        <name>NAD(+)</name>
        <dbReference type="ChEBI" id="CHEBI:57540"/>
    </ligand>
</feature>
<dbReference type="GO" id="GO:0036055">
    <property type="term" value="F:protein-succinyllysine desuccinylase activity"/>
    <property type="evidence" value="ECO:0007669"/>
    <property type="project" value="UniProtKB-UniRule"/>
</dbReference>
<feature type="domain" description="Deacetylase sirtuin-type" evidence="5">
    <location>
        <begin position="1"/>
        <end position="249"/>
    </location>
</feature>
<dbReference type="EMBL" id="MFIW01000079">
    <property type="protein sequence ID" value="OGF97542.1"/>
    <property type="molecule type" value="Genomic_DNA"/>
</dbReference>
<comment type="catalytic activity">
    <reaction evidence="3">
        <text>N(6)-succinyl-L-lysyl-[protein] + NAD(+) + H2O = 2''-O-succinyl-ADP-D-ribose + nicotinamide + L-lysyl-[protein]</text>
        <dbReference type="Rhea" id="RHEA:47668"/>
        <dbReference type="Rhea" id="RHEA-COMP:9752"/>
        <dbReference type="Rhea" id="RHEA-COMP:11877"/>
        <dbReference type="ChEBI" id="CHEBI:15377"/>
        <dbReference type="ChEBI" id="CHEBI:17154"/>
        <dbReference type="ChEBI" id="CHEBI:29969"/>
        <dbReference type="ChEBI" id="CHEBI:57540"/>
        <dbReference type="ChEBI" id="CHEBI:87830"/>
        <dbReference type="ChEBI" id="CHEBI:87832"/>
    </reaction>
</comment>
<keyword evidence="3 4" id="KW-0862">Zinc</keyword>
<dbReference type="GO" id="GO:0005737">
    <property type="term" value="C:cytoplasm"/>
    <property type="evidence" value="ECO:0007669"/>
    <property type="project" value="UniProtKB-SubCell"/>
</dbReference>
<comment type="cofactor">
    <cofactor evidence="3">
        <name>Zn(2+)</name>
        <dbReference type="ChEBI" id="CHEBI:29105"/>
    </cofactor>
    <text evidence="3">Binds 1 zinc ion per subunit.</text>
</comment>
<comment type="catalytic activity">
    <reaction evidence="3">
        <text>N(6)-acetyl-L-lysyl-[protein] + NAD(+) + H2O = 2''-O-acetyl-ADP-D-ribose + nicotinamide + L-lysyl-[protein]</text>
        <dbReference type="Rhea" id="RHEA:43636"/>
        <dbReference type="Rhea" id="RHEA-COMP:9752"/>
        <dbReference type="Rhea" id="RHEA-COMP:10731"/>
        <dbReference type="ChEBI" id="CHEBI:15377"/>
        <dbReference type="ChEBI" id="CHEBI:17154"/>
        <dbReference type="ChEBI" id="CHEBI:29969"/>
        <dbReference type="ChEBI" id="CHEBI:57540"/>
        <dbReference type="ChEBI" id="CHEBI:61930"/>
        <dbReference type="ChEBI" id="CHEBI:83767"/>
        <dbReference type="EC" id="2.3.1.286"/>
    </reaction>
</comment>
<dbReference type="HAMAP" id="MF_01121">
    <property type="entry name" value="Sirtuin_ClassIII"/>
    <property type="match status" value="1"/>
</dbReference>
<dbReference type="EC" id="2.3.1.286" evidence="3"/>
<keyword evidence="3" id="KW-0963">Cytoplasm</keyword>
<gene>
    <name evidence="3" type="primary">cobB</name>
    <name evidence="6" type="ORF">A2Z06_04775</name>
</gene>
<feature type="binding site" evidence="3 4">
    <location>
        <position position="153"/>
    </location>
    <ligand>
        <name>Zn(2+)</name>
        <dbReference type="ChEBI" id="CHEBI:29105"/>
    </ligand>
</feature>
<dbReference type="GO" id="GO:0036054">
    <property type="term" value="F:protein-malonyllysine demalonylase activity"/>
    <property type="evidence" value="ECO:0007669"/>
    <property type="project" value="InterPro"/>
</dbReference>
<dbReference type="CDD" id="cd01412">
    <property type="entry name" value="SIRT5_Af1_CobB"/>
    <property type="match status" value="1"/>
</dbReference>
<keyword evidence="3 4" id="KW-0479">Metal-binding</keyword>
<evidence type="ECO:0000259" key="5">
    <source>
        <dbReference type="PROSITE" id="PS50305"/>
    </source>
</evidence>
<dbReference type="PROSITE" id="PS50305">
    <property type="entry name" value="SIRTUIN"/>
    <property type="match status" value="1"/>
</dbReference>
<sequence>MDDTDREALDAIRASRHLMILTGAGVSRESGVPTFRGKDGLWNRYDPMELANIEALRRDPLTVWKWYNWRRSLIHKAEPNPGHYAIADLEAKKAPGFLLVTQNVDGLHRRAGSRALVEVHGDIFREICTGCGTSREAYDVYPEDLLPPRCDACNGLMKPGVVMFGEPLPREAMERTVAFMEIADLLLVVGTSAVVYPIASIPFEIKGRGGRIIEVNPDETPVSPIADVVIRGPAGGVLPALVGDLARDG</sequence>
<dbReference type="Pfam" id="PF02146">
    <property type="entry name" value="SIR2"/>
    <property type="match status" value="1"/>
</dbReference>
<keyword evidence="2 3" id="KW-0520">NAD</keyword>
<dbReference type="SUPFAM" id="SSF52467">
    <property type="entry name" value="DHS-like NAD/FAD-binding domain"/>
    <property type="match status" value="1"/>
</dbReference>
<dbReference type="GO" id="GO:0070403">
    <property type="term" value="F:NAD+ binding"/>
    <property type="evidence" value="ECO:0007669"/>
    <property type="project" value="UniProtKB-UniRule"/>
</dbReference>
<protein>
    <recommendedName>
        <fullName evidence="3">NAD-dependent protein deacylase</fullName>
        <ecNumber evidence="3">2.3.1.286</ecNumber>
    </recommendedName>
    <alternativeName>
        <fullName evidence="3">Regulatory protein SIR2 homolog</fullName>
    </alternativeName>
</protein>
<feature type="binding site" evidence="3">
    <location>
        <begin position="216"/>
        <end position="218"/>
    </location>
    <ligand>
        <name>NAD(+)</name>
        <dbReference type="ChEBI" id="CHEBI:57540"/>
    </ligand>
</feature>
<dbReference type="PANTHER" id="PTHR11085:SF10">
    <property type="entry name" value="NAD-DEPENDENT PROTEIN DEACYLASE SIRTUIN-5, MITOCHONDRIAL-RELATED"/>
    <property type="match status" value="1"/>
</dbReference>
<feature type="binding site" evidence="3">
    <location>
        <position position="234"/>
    </location>
    <ligand>
        <name>NAD(+)</name>
        <dbReference type="ChEBI" id="CHEBI:57540"/>
    </ligand>
</feature>
<dbReference type="NCBIfam" id="NF001753">
    <property type="entry name" value="PRK00481.1-3"/>
    <property type="match status" value="1"/>
</dbReference>
<feature type="binding site" evidence="3 4">
    <location>
        <position position="150"/>
    </location>
    <ligand>
        <name>Zn(2+)</name>
        <dbReference type="ChEBI" id="CHEBI:29105"/>
    </ligand>
</feature>
<dbReference type="InterPro" id="IPR003000">
    <property type="entry name" value="Sirtuin"/>
</dbReference>
<dbReference type="InterPro" id="IPR026591">
    <property type="entry name" value="Sirtuin_cat_small_dom_sf"/>
</dbReference>
<comment type="caution">
    <text evidence="3">Lacks conserved residue(s) required for the propagation of feature annotation.</text>
</comment>
<dbReference type="InterPro" id="IPR026590">
    <property type="entry name" value="Ssirtuin_cat_dom"/>
</dbReference>
<comment type="subcellular location">
    <subcellularLocation>
        <location evidence="3">Cytoplasm</location>
    </subcellularLocation>
</comment>
<dbReference type="InterPro" id="IPR027546">
    <property type="entry name" value="Sirtuin_class_III"/>
</dbReference>
<dbReference type="Gene3D" id="3.30.1600.10">
    <property type="entry name" value="SIR2/SIRT2 'Small Domain"/>
    <property type="match status" value="1"/>
</dbReference>
<organism evidence="6 7">
    <name type="scientific">Candidatus Glassbacteria bacterium RBG_16_58_8</name>
    <dbReference type="NCBI Taxonomy" id="1817866"/>
    <lineage>
        <taxon>Bacteria</taxon>
        <taxon>Candidatus Glassiibacteriota</taxon>
    </lineage>
</organism>
<comment type="function">
    <text evidence="3">NAD-dependent lysine deacetylase and desuccinylase that specifically removes acetyl and succinyl groups on target proteins. Modulates the activities of several proteins which are inactive in their acylated form.</text>
</comment>
<feature type="binding site" evidence="3">
    <location>
        <begin position="102"/>
        <end position="105"/>
    </location>
    <ligand>
        <name>NAD(+)</name>
        <dbReference type="ChEBI" id="CHEBI:57540"/>
    </ligand>
</feature>